<reference evidence="2" key="1">
    <citation type="journal article" date="2023" name="Front. Plant Sci.">
        <title>Chromosomal-level genome assembly of Melastoma candidum provides insights into trichome evolution.</title>
        <authorList>
            <person name="Zhong Y."/>
            <person name="Wu W."/>
            <person name="Sun C."/>
            <person name="Zou P."/>
            <person name="Liu Y."/>
            <person name="Dai S."/>
            <person name="Zhou R."/>
        </authorList>
    </citation>
    <scope>NUCLEOTIDE SEQUENCE [LARGE SCALE GENOMIC DNA]</scope>
</reference>
<dbReference type="EMBL" id="CM042883">
    <property type="protein sequence ID" value="KAI4373281.1"/>
    <property type="molecule type" value="Genomic_DNA"/>
</dbReference>
<accession>A0ACB9R609</accession>
<name>A0ACB9R609_9MYRT</name>
<protein>
    <submittedName>
        <fullName evidence="1">Uncharacterized protein</fullName>
    </submittedName>
</protein>
<evidence type="ECO:0000313" key="2">
    <source>
        <dbReference type="Proteomes" id="UP001057402"/>
    </source>
</evidence>
<sequence length="300" mass="34395">MEFSNSGDNENDLRRGPWTREEDNLLTRYISCNGEGRWNMLAKRAGLKRMGKSCRLRWLNYLKPDIKRGNLTAEEQLLIVELHHKWGNSWSKIAQFLPGRTDNMIKNYWRTRVQKQVRQLNVESNSQRFLDAFRSYWIPRLLPNTEHDLAQQQMGPHSGEATMQNSSVATALSPYSMISADSSSSGMTNSPSEGSNLCSYYSLNQPHQHELPTELVGHNATQQPDFGKCYLDEFAAGPSHYYNTDQFSAMTSLGACNASPLRFQGEGWNGMDNQWAAEGFWFMDVEDDDIWQLRNSDRGF</sequence>
<organism evidence="1 2">
    <name type="scientific">Melastoma candidum</name>
    <dbReference type="NCBI Taxonomy" id="119954"/>
    <lineage>
        <taxon>Eukaryota</taxon>
        <taxon>Viridiplantae</taxon>
        <taxon>Streptophyta</taxon>
        <taxon>Embryophyta</taxon>
        <taxon>Tracheophyta</taxon>
        <taxon>Spermatophyta</taxon>
        <taxon>Magnoliopsida</taxon>
        <taxon>eudicotyledons</taxon>
        <taxon>Gunneridae</taxon>
        <taxon>Pentapetalae</taxon>
        <taxon>rosids</taxon>
        <taxon>malvids</taxon>
        <taxon>Myrtales</taxon>
        <taxon>Melastomataceae</taxon>
        <taxon>Melastomatoideae</taxon>
        <taxon>Melastomateae</taxon>
        <taxon>Melastoma</taxon>
    </lineage>
</organism>
<proteinExistence type="predicted"/>
<evidence type="ECO:0000313" key="1">
    <source>
        <dbReference type="EMBL" id="KAI4373281.1"/>
    </source>
</evidence>
<comment type="caution">
    <text evidence="1">The sequence shown here is derived from an EMBL/GenBank/DDBJ whole genome shotgun (WGS) entry which is preliminary data.</text>
</comment>
<keyword evidence="2" id="KW-1185">Reference proteome</keyword>
<dbReference type="Proteomes" id="UP001057402">
    <property type="component" value="Chromosome 4"/>
</dbReference>
<gene>
    <name evidence="1" type="ORF">MLD38_011420</name>
</gene>